<comment type="caution">
    <text evidence="2">The sequence shown here is derived from an EMBL/GenBank/DDBJ whole genome shotgun (WGS) entry which is preliminary data.</text>
</comment>
<name>A0A6L2Q509_COPFO</name>
<proteinExistence type="predicted"/>
<accession>A0A6L2Q509</accession>
<organism evidence="2 3">
    <name type="scientific">Coptotermes formosanus</name>
    <name type="common">Formosan subterranean termite</name>
    <dbReference type="NCBI Taxonomy" id="36987"/>
    <lineage>
        <taxon>Eukaryota</taxon>
        <taxon>Metazoa</taxon>
        <taxon>Ecdysozoa</taxon>
        <taxon>Arthropoda</taxon>
        <taxon>Hexapoda</taxon>
        <taxon>Insecta</taxon>
        <taxon>Pterygota</taxon>
        <taxon>Neoptera</taxon>
        <taxon>Polyneoptera</taxon>
        <taxon>Dictyoptera</taxon>
        <taxon>Blattodea</taxon>
        <taxon>Blattoidea</taxon>
        <taxon>Termitoidae</taxon>
        <taxon>Rhinotermitidae</taxon>
        <taxon>Coptotermes</taxon>
    </lineage>
</organism>
<feature type="compositionally biased region" description="Acidic residues" evidence="1">
    <location>
        <begin position="19"/>
        <end position="29"/>
    </location>
</feature>
<gene>
    <name evidence="2" type="ORF">Cfor_09028</name>
</gene>
<keyword evidence="3" id="KW-1185">Reference proteome</keyword>
<protein>
    <submittedName>
        <fullName evidence="2">Uncharacterized protein</fullName>
    </submittedName>
</protein>
<dbReference type="Proteomes" id="UP000502823">
    <property type="component" value="Unassembled WGS sequence"/>
</dbReference>
<evidence type="ECO:0000313" key="2">
    <source>
        <dbReference type="EMBL" id="GFG39971.1"/>
    </source>
</evidence>
<dbReference type="AlphaFoldDB" id="A0A6L2Q509"/>
<feature type="compositionally biased region" description="Basic and acidic residues" evidence="1">
    <location>
        <begin position="173"/>
        <end position="182"/>
    </location>
</feature>
<dbReference type="EMBL" id="BLKM01001294">
    <property type="protein sequence ID" value="GFG39971.1"/>
    <property type="molecule type" value="Genomic_DNA"/>
</dbReference>
<reference evidence="3" key="1">
    <citation type="submission" date="2020-01" db="EMBL/GenBank/DDBJ databases">
        <title>Draft genome sequence of the Termite Coptotermes fromosanus.</title>
        <authorList>
            <person name="Itakura S."/>
            <person name="Yosikawa Y."/>
            <person name="Umezawa K."/>
        </authorList>
    </citation>
    <scope>NUCLEOTIDE SEQUENCE [LARGE SCALE GENOMIC DNA]</scope>
</reference>
<feature type="compositionally biased region" description="Basic and acidic residues" evidence="1">
    <location>
        <begin position="49"/>
        <end position="83"/>
    </location>
</feature>
<evidence type="ECO:0000256" key="1">
    <source>
        <dbReference type="SAM" id="MobiDB-lite"/>
    </source>
</evidence>
<sequence length="328" mass="35714">MPAKRDKRAAAKVPRGLEENESNAEEQEIEKEPVKKKGRVPKAKAVPEQAEKLEAPEKKPGRGRKNKSDPETHEDEGVSKDEGGGEATATASKRGQAWKKTETEKPMDAGAETQESQRKGAVRTTKKATTVVEVAGEKEQKPGKGRGKKVAEKGVESEDAEPAVKKSRRRPKTKEDSSETKPNRKVRQQKNISKGKEVTEGGGGLAENGGSDQNADKDAGHQAKELRVNVEHCNSLVIQGDVMYWGWSRKGMRHLHPANCCLPSTCFVSYQLSRAFWHLCHLQALLLQSGLLWAFGSGARGLISVERVCGESPEVGGRSEVNEGSCSC</sequence>
<feature type="region of interest" description="Disordered" evidence="1">
    <location>
        <begin position="1"/>
        <end position="220"/>
    </location>
</feature>
<evidence type="ECO:0000313" key="3">
    <source>
        <dbReference type="Proteomes" id="UP000502823"/>
    </source>
</evidence>
<dbReference type="InParanoid" id="A0A6L2Q509"/>
<dbReference type="OrthoDB" id="10576523at2759"/>